<accession>A0AAV7AZA0</accession>
<evidence type="ECO:0008006" key="9">
    <source>
        <dbReference type="Google" id="ProtNLM"/>
    </source>
</evidence>
<dbReference type="PROSITE" id="PS50276">
    <property type="entry name" value="PANCREATIC_HORMONE_2"/>
    <property type="match status" value="1"/>
</dbReference>
<dbReference type="EMBL" id="WNYA01000006">
    <property type="protein sequence ID" value="KAG8566547.1"/>
    <property type="molecule type" value="Genomic_DNA"/>
</dbReference>
<comment type="subcellular location">
    <subcellularLocation>
        <location evidence="1">Secreted</location>
    </subcellularLocation>
</comment>
<keyword evidence="8" id="KW-1185">Reference proteome</keyword>
<dbReference type="GO" id="GO:0005184">
    <property type="term" value="F:neuropeptide hormone activity"/>
    <property type="evidence" value="ECO:0007669"/>
    <property type="project" value="TreeGrafter"/>
</dbReference>
<dbReference type="CDD" id="cd00126">
    <property type="entry name" value="PAH"/>
    <property type="match status" value="1"/>
</dbReference>
<comment type="caution">
    <text evidence="7">The sequence shown here is derived from an EMBL/GenBank/DDBJ whole genome shotgun (WGS) entry which is preliminary data.</text>
</comment>
<reference evidence="7" key="1">
    <citation type="thesis" date="2020" institute="ProQuest LLC" country="789 East Eisenhower Parkway, Ann Arbor, MI, USA">
        <title>Comparative Genomics and Chromosome Evolution.</title>
        <authorList>
            <person name="Mudd A.B."/>
        </authorList>
    </citation>
    <scope>NUCLEOTIDE SEQUENCE</scope>
    <source>
        <strain evidence="7">237g6f4</strain>
        <tissue evidence="7">Blood</tissue>
    </source>
</reference>
<dbReference type="AlphaFoldDB" id="A0AAV7AZA0"/>
<evidence type="ECO:0000256" key="6">
    <source>
        <dbReference type="SAM" id="SignalP"/>
    </source>
</evidence>
<evidence type="ECO:0000256" key="1">
    <source>
        <dbReference type="ARBA" id="ARBA00004613"/>
    </source>
</evidence>
<dbReference type="GO" id="GO:0007631">
    <property type="term" value="P:feeding behavior"/>
    <property type="evidence" value="ECO:0007669"/>
    <property type="project" value="TreeGrafter"/>
</dbReference>
<gene>
    <name evidence="7" type="ORF">GDO81_013295</name>
</gene>
<feature type="region of interest" description="Disordered" evidence="5">
    <location>
        <begin position="63"/>
        <end position="91"/>
    </location>
</feature>
<evidence type="ECO:0000313" key="7">
    <source>
        <dbReference type="EMBL" id="KAG8566547.1"/>
    </source>
</evidence>
<dbReference type="GO" id="GO:0005615">
    <property type="term" value="C:extracellular space"/>
    <property type="evidence" value="ECO:0007669"/>
    <property type="project" value="TreeGrafter"/>
</dbReference>
<sequence length="91" mass="10134">MVTSLKLWPMMVAVAVCVLICLGTIVEGYPPKPESPGEDASPEEINKYLTALRHYINLVTRQRYGKRDSPADSLLSDLLYGDNGNHNSRSR</sequence>
<dbReference type="InterPro" id="IPR020392">
    <property type="entry name" value="Pancreatic_hormone-like_CS"/>
</dbReference>
<organism evidence="7 8">
    <name type="scientific">Engystomops pustulosus</name>
    <name type="common">Tungara frog</name>
    <name type="synonym">Physalaemus pustulosus</name>
    <dbReference type="NCBI Taxonomy" id="76066"/>
    <lineage>
        <taxon>Eukaryota</taxon>
        <taxon>Metazoa</taxon>
        <taxon>Chordata</taxon>
        <taxon>Craniata</taxon>
        <taxon>Vertebrata</taxon>
        <taxon>Euteleostomi</taxon>
        <taxon>Amphibia</taxon>
        <taxon>Batrachia</taxon>
        <taxon>Anura</taxon>
        <taxon>Neobatrachia</taxon>
        <taxon>Hyloidea</taxon>
        <taxon>Leptodactylidae</taxon>
        <taxon>Leiuperinae</taxon>
        <taxon>Engystomops</taxon>
    </lineage>
</organism>
<evidence type="ECO:0000256" key="2">
    <source>
        <dbReference type="ARBA" id="ARBA00010022"/>
    </source>
</evidence>
<dbReference type="Gene3D" id="6.10.250.900">
    <property type="match status" value="1"/>
</dbReference>
<evidence type="ECO:0000256" key="5">
    <source>
        <dbReference type="SAM" id="MobiDB-lite"/>
    </source>
</evidence>
<protein>
    <recommendedName>
        <fullName evidence="9">Peptide YY</fullName>
    </recommendedName>
</protein>
<dbReference type="PROSITE" id="PS00265">
    <property type="entry name" value="PANCREATIC_HORMONE_1"/>
    <property type="match status" value="1"/>
</dbReference>
<dbReference type="GO" id="GO:0007218">
    <property type="term" value="P:neuropeptide signaling pathway"/>
    <property type="evidence" value="ECO:0007669"/>
    <property type="project" value="TreeGrafter"/>
</dbReference>
<proteinExistence type="inferred from homology"/>
<dbReference type="PANTHER" id="PTHR10533">
    <property type="entry name" value="NEUROPEPTIDE Y/PANCREATIC HORMONE/PEPTIDE YY"/>
    <property type="match status" value="1"/>
</dbReference>
<dbReference type="Proteomes" id="UP000824782">
    <property type="component" value="Unassembled WGS sequence"/>
</dbReference>
<feature type="chain" id="PRO_5043574524" description="Peptide YY" evidence="6">
    <location>
        <begin position="29"/>
        <end position="91"/>
    </location>
</feature>
<keyword evidence="3" id="KW-0964">Secreted</keyword>
<dbReference type="GO" id="GO:0031841">
    <property type="term" value="F:neuropeptide Y receptor binding"/>
    <property type="evidence" value="ECO:0007669"/>
    <property type="project" value="TreeGrafter"/>
</dbReference>
<name>A0AAV7AZA0_ENGPU</name>
<dbReference type="Pfam" id="PF00159">
    <property type="entry name" value="Hormone_3"/>
    <property type="match status" value="1"/>
</dbReference>
<comment type="similarity">
    <text evidence="2 4">Belongs to the NPY family.</text>
</comment>
<dbReference type="SMART" id="SM00309">
    <property type="entry name" value="PAH"/>
    <property type="match status" value="1"/>
</dbReference>
<evidence type="ECO:0000313" key="8">
    <source>
        <dbReference type="Proteomes" id="UP000824782"/>
    </source>
</evidence>
<feature type="signal peptide" evidence="6">
    <location>
        <begin position="1"/>
        <end position="28"/>
    </location>
</feature>
<keyword evidence="6" id="KW-0732">Signal</keyword>
<dbReference type="InterPro" id="IPR001955">
    <property type="entry name" value="Pancreatic_hormone-like"/>
</dbReference>
<evidence type="ECO:0000256" key="4">
    <source>
        <dbReference type="RuleBase" id="RU000656"/>
    </source>
</evidence>
<dbReference type="PANTHER" id="PTHR10533:SF14">
    <property type="entry name" value="PEPTIDE YY-RELATED"/>
    <property type="match status" value="1"/>
</dbReference>
<evidence type="ECO:0000256" key="3">
    <source>
        <dbReference type="ARBA" id="ARBA00022525"/>
    </source>
</evidence>
<dbReference type="PRINTS" id="PR00278">
    <property type="entry name" value="PANCHORMONE"/>
</dbReference>